<evidence type="ECO:0000256" key="1">
    <source>
        <dbReference type="SAM" id="Phobius"/>
    </source>
</evidence>
<gene>
    <name evidence="3" type="ORF">A3H78_00090</name>
</gene>
<keyword evidence="2" id="KW-0732">Signal</keyword>
<feature type="chain" id="PRO_5009529438" evidence="2">
    <location>
        <begin position="25"/>
        <end position="483"/>
    </location>
</feature>
<dbReference type="Proteomes" id="UP000177418">
    <property type="component" value="Unassembled WGS sequence"/>
</dbReference>
<proteinExistence type="predicted"/>
<accession>A0A1F7JBU7</accession>
<reference evidence="3 4" key="1">
    <citation type="journal article" date="2016" name="Nat. Commun.">
        <title>Thousands of microbial genomes shed light on interconnected biogeochemical processes in an aquifer system.</title>
        <authorList>
            <person name="Anantharaman K."/>
            <person name="Brown C.T."/>
            <person name="Hug L.A."/>
            <person name="Sharon I."/>
            <person name="Castelle C.J."/>
            <person name="Probst A.J."/>
            <person name="Thomas B.C."/>
            <person name="Singh A."/>
            <person name="Wilkins M.J."/>
            <person name="Karaoz U."/>
            <person name="Brodie E.L."/>
            <person name="Williams K.H."/>
            <person name="Hubbard S.S."/>
            <person name="Banfield J.F."/>
        </authorList>
    </citation>
    <scope>NUCLEOTIDE SEQUENCE [LARGE SCALE GENOMIC DNA]</scope>
</reference>
<keyword evidence="1" id="KW-1133">Transmembrane helix</keyword>
<dbReference type="EMBL" id="MGAV01000025">
    <property type="protein sequence ID" value="OGK53072.1"/>
    <property type="molecule type" value="Genomic_DNA"/>
</dbReference>
<feature type="transmembrane region" description="Helical" evidence="1">
    <location>
        <begin position="421"/>
        <end position="441"/>
    </location>
</feature>
<feature type="signal peptide" evidence="2">
    <location>
        <begin position="1"/>
        <end position="24"/>
    </location>
</feature>
<organism evidence="3 4">
    <name type="scientific">Candidatus Roizmanbacteria bacterium RIFCSPLOWO2_02_FULL_36_11</name>
    <dbReference type="NCBI Taxonomy" id="1802071"/>
    <lineage>
        <taxon>Bacteria</taxon>
        <taxon>Candidatus Roizmaniibacteriota</taxon>
    </lineage>
</organism>
<keyword evidence="1" id="KW-0812">Transmembrane</keyword>
<comment type="caution">
    <text evidence="3">The sequence shown here is derived from an EMBL/GenBank/DDBJ whole genome shotgun (WGS) entry which is preliminary data.</text>
</comment>
<evidence type="ECO:0000313" key="4">
    <source>
        <dbReference type="Proteomes" id="UP000177418"/>
    </source>
</evidence>
<dbReference type="AlphaFoldDB" id="A0A1F7JBU7"/>
<evidence type="ECO:0000313" key="3">
    <source>
        <dbReference type="EMBL" id="OGK53072.1"/>
    </source>
</evidence>
<name>A0A1F7JBU7_9BACT</name>
<evidence type="ECO:0000256" key="2">
    <source>
        <dbReference type="SAM" id="SignalP"/>
    </source>
</evidence>
<keyword evidence="1" id="KW-0472">Membrane</keyword>
<sequence>MKKNSILIFIIFFLIGFIPTSCSAANLQQGSDIINNPRLSENDRNTAESSTHQLTFTTYSSVYNGSIIALIPASSTTLASNDSLPDSGTNIIDSGFDLNNLDSSNVICSGGTVTWGKPEIIPSSKSTSGKHEIICPFYGKLDVDQMIQMDVGNDQKGLINPLPITNHVANVADVYNIDIRIIDSTDEIVDRINTKMALLDQVEAYGGVGVEAYVGTYRFSLFGYTSPYSQVNLSGSTIQAKTNANQDGYFIFRNLFAPFKPEKLCLYSEDTEGIVSYPICLPPFPVNKDTTIGPVLIPPTIFVIKGNVLIGESAYIVGKTIPNIDVNFSFFNGSKSHFNLIEKMLFFVASKAPIKSIYAYSLPSLKTKATKQGNYQMALSGNNPAFYQIFSSGVFQNATTPKSHTITVQMLPWWLTLIQRWLIPLLLLFIIMLVPIIYLLIKKYFHPFFIHRQRSLILRDKFPIVLEPQELLSFKDRMLMQIS</sequence>
<protein>
    <submittedName>
        <fullName evidence="3">Uncharacterized protein</fullName>
    </submittedName>
</protein>